<dbReference type="Proteomes" id="UP000192927">
    <property type="component" value="Unassembled WGS sequence"/>
</dbReference>
<feature type="region of interest" description="Disordered" evidence="12">
    <location>
        <begin position="489"/>
        <end position="520"/>
    </location>
</feature>
<keyword evidence="9 11" id="KW-0819">tRNA processing</keyword>
<dbReference type="GO" id="GO:0030488">
    <property type="term" value="P:tRNA methylation"/>
    <property type="evidence" value="ECO:0007669"/>
    <property type="project" value="UniProtKB-UniRule"/>
</dbReference>
<evidence type="ECO:0000256" key="2">
    <source>
        <dbReference type="ARBA" id="ARBA00009056"/>
    </source>
</evidence>
<evidence type="ECO:0000256" key="11">
    <source>
        <dbReference type="RuleBase" id="RU368004"/>
    </source>
</evidence>
<evidence type="ECO:0000256" key="6">
    <source>
        <dbReference type="ARBA" id="ARBA00022603"/>
    </source>
</evidence>
<dbReference type="PANTHER" id="PTHR21210:SF0">
    <property type="entry name" value="TRNA (URACIL-O(2)-)-METHYLTRANSFERASE-RELATED"/>
    <property type="match status" value="1"/>
</dbReference>
<keyword evidence="14" id="KW-1185">Reference proteome</keyword>
<evidence type="ECO:0000313" key="13">
    <source>
        <dbReference type="EMBL" id="SLM33315.1"/>
    </source>
</evidence>
<protein>
    <recommendedName>
        <fullName evidence="4 11">tRNA (uracil-O(2)-)-methyltransferase</fullName>
        <ecNumber evidence="3 11">2.1.1.211</ecNumber>
    </recommendedName>
</protein>
<evidence type="ECO:0000256" key="10">
    <source>
        <dbReference type="ARBA" id="ARBA00047957"/>
    </source>
</evidence>
<evidence type="ECO:0000256" key="7">
    <source>
        <dbReference type="ARBA" id="ARBA00022679"/>
    </source>
</evidence>
<dbReference type="GO" id="GO:0141101">
    <property type="term" value="F:tRNA(Ser) (uridine(44)-2'-O-)-methyltransferase activity"/>
    <property type="evidence" value="ECO:0007669"/>
    <property type="project" value="UniProtKB-EC"/>
</dbReference>
<evidence type="ECO:0000256" key="3">
    <source>
        <dbReference type="ARBA" id="ARBA00012795"/>
    </source>
</evidence>
<evidence type="ECO:0000256" key="8">
    <source>
        <dbReference type="ARBA" id="ARBA00022691"/>
    </source>
</evidence>
<dbReference type="AlphaFoldDB" id="A0A1W5CRE4"/>
<evidence type="ECO:0000313" key="14">
    <source>
        <dbReference type="Proteomes" id="UP000192927"/>
    </source>
</evidence>
<keyword evidence="6 11" id="KW-0489">Methyltransferase</keyword>
<accession>A0A1W5CRE4</accession>
<organism evidence="13 14">
    <name type="scientific">Lasallia pustulata</name>
    <dbReference type="NCBI Taxonomy" id="136370"/>
    <lineage>
        <taxon>Eukaryota</taxon>
        <taxon>Fungi</taxon>
        <taxon>Dikarya</taxon>
        <taxon>Ascomycota</taxon>
        <taxon>Pezizomycotina</taxon>
        <taxon>Lecanoromycetes</taxon>
        <taxon>OSLEUM clade</taxon>
        <taxon>Umbilicariomycetidae</taxon>
        <taxon>Umbilicariales</taxon>
        <taxon>Umbilicariaceae</taxon>
        <taxon>Lasallia</taxon>
    </lineage>
</organism>
<keyword evidence="7 11" id="KW-0808">Transferase</keyword>
<comment type="similarity">
    <text evidence="2 11">Belongs to the TRM44 family.</text>
</comment>
<dbReference type="Pfam" id="PF07757">
    <property type="entry name" value="AdoMet_MTase"/>
    <property type="match status" value="1"/>
</dbReference>
<proteinExistence type="inferred from homology"/>
<dbReference type="PANTHER" id="PTHR21210">
    <property type="entry name" value="TRNA (URACIL-O(2)-)-METHYLTRANSFERASE-RELATED"/>
    <property type="match status" value="1"/>
</dbReference>
<evidence type="ECO:0000256" key="5">
    <source>
        <dbReference type="ARBA" id="ARBA00022490"/>
    </source>
</evidence>
<evidence type="ECO:0000256" key="9">
    <source>
        <dbReference type="ARBA" id="ARBA00022694"/>
    </source>
</evidence>
<comment type="function">
    <text evidence="11">Adenosyl-L-methionine (AdoMet)-dependent tRNA (uracil-O(2)-)-methyltransferase.</text>
</comment>
<dbReference type="InterPro" id="IPR011671">
    <property type="entry name" value="tRNA_uracil_MeTrfase"/>
</dbReference>
<evidence type="ECO:0000256" key="12">
    <source>
        <dbReference type="SAM" id="MobiDB-lite"/>
    </source>
</evidence>
<dbReference type="EMBL" id="FWEW01000011">
    <property type="protein sequence ID" value="SLM33315.1"/>
    <property type="molecule type" value="Genomic_DNA"/>
</dbReference>
<name>A0A1W5CRE4_9LECA</name>
<dbReference type="EC" id="2.1.1.211" evidence="3 11"/>
<sequence>MAPFHPEDLTGLGSLPTYPLPDDTWLPVLEHTCDFSPHIFESVSLNLIRNPNINSTHLFRADVLFDSHNGELTNIHLPQTETDALLRRDGDRFEAPAGYQLARTIVRLMIPRNPQLDKPIAQTCYILHSTSPLGLDQRLVIYVPHADQLDELPWYHPTVRSVAYLYSWRPPDTDHSSASLPLQKSTAIISLHYRLFPSQTLPLSARLLRTAYHLLSILYKHGQGALAGYTKRVHHDQMISQQRVQDMYADLKRKHAKRLCDNWVEKTEPSKHVFEDLGIAAFLIELWKDMYRRSGREEGKEKNPNEEGKDPFPGFVDIGCGNGILVDVLLREGYRGWGFDARRRKTWSTFSITVQGHLKELILVPQPLLDLQPPPDTPNTNPSKLSRTLATFSLSRPPSPFDHHTGIFPQGTFIISNHADELTPWTPLLASLSRSPFLAIPCCSHNLSGSRFRAPSSFNSYSADVSAPSYFAANINSAKSVAISVAGASSPVTSPSSEVPPTPSGPERGDLNALSQNSRSKQPSAYASLCDWVSQLMSECGYGVEKEMLRIPSTRNVGLVGRVHRSGFGGESLEIRQERVRKIARREGAELGVWLERAKGLKIGEGNIH</sequence>
<reference evidence="14" key="1">
    <citation type="submission" date="2017-03" db="EMBL/GenBank/DDBJ databases">
        <authorList>
            <person name="Sharma R."/>
            <person name="Thines M."/>
        </authorList>
    </citation>
    <scope>NUCLEOTIDE SEQUENCE [LARGE SCALE GENOMIC DNA]</scope>
</reference>
<comment type="subcellular location">
    <subcellularLocation>
        <location evidence="1 11">Cytoplasm</location>
    </subcellularLocation>
</comment>
<keyword evidence="8 11" id="KW-0949">S-adenosyl-L-methionine</keyword>
<comment type="catalytic activity">
    <reaction evidence="10 11">
        <text>uridine(44) in tRNA(Ser) + S-adenosyl-L-methionine = 2'-O-methyluridine(44) in tRNA(Ser) + S-adenosyl-L-homocysteine + H(+)</text>
        <dbReference type="Rhea" id="RHEA:43100"/>
        <dbReference type="Rhea" id="RHEA-COMP:10339"/>
        <dbReference type="Rhea" id="RHEA-COMP:10340"/>
        <dbReference type="ChEBI" id="CHEBI:15378"/>
        <dbReference type="ChEBI" id="CHEBI:57856"/>
        <dbReference type="ChEBI" id="CHEBI:59789"/>
        <dbReference type="ChEBI" id="CHEBI:65315"/>
        <dbReference type="ChEBI" id="CHEBI:74478"/>
        <dbReference type="EC" id="2.1.1.211"/>
    </reaction>
</comment>
<evidence type="ECO:0000256" key="4">
    <source>
        <dbReference type="ARBA" id="ARBA00017788"/>
    </source>
</evidence>
<dbReference type="GO" id="GO:0005737">
    <property type="term" value="C:cytoplasm"/>
    <property type="evidence" value="ECO:0007669"/>
    <property type="project" value="UniProtKB-SubCell"/>
</dbReference>
<evidence type="ECO:0000256" key="1">
    <source>
        <dbReference type="ARBA" id="ARBA00004496"/>
    </source>
</evidence>
<keyword evidence="5 11" id="KW-0963">Cytoplasm</keyword>